<dbReference type="Proteomes" id="UP000178726">
    <property type="component" value="Unassembled WGS sequence"/>
</dbReference>
<evidence type="ECO:0000313" key="3">
    <source>
        <dbReference type="Proteomes" id="UP000178726"/>
    </source>
</evidence>
<dbReference type="Pfam" id="PF07963">
    <property type="entry name" value="N_methyl"/>
    <property type="match status" value="1"/>
</dbReference>
<comment type="caution">
    <text evidence="2">The sequence shown here is derived from an EMBL/GenBank/DDBJ whole genome shotgun (WGS) entry which is preliminary data.</text>
</comment>
<reference evidence="2 3" key="1">
    <citation type="journal article" date="2016" name="Nat. Commun.">
        <title>Thousands of microbial genomes shed light on interconnected biogeochemical processes in an aquifer system.</title>
        <authorList>
            <person name="Anantharaman K."/>
            <person name="Brown C.T."/>
            <person name="Hug L.A."/>
            <person name="Sharon I."/>
            <person name="Castelle C.J."/>
            <person name="Probst A.J."/>
            <person name="Thomas B.C."/>
            <person name="Singh A."/>
            <person name="Wilkins M.J."/>
            <person name="Karaoz U."/>
            <person name="Brodie E.L."/>
            <person name="Williams K.H."/>
            <person name="Hubbard S.S."/>
            <person name="Banfield J.F."/>
        </authorList>
    </citation>
    <scope>NUCLEOTIDE SEQUENCE [LARGE SCALE GENOMIC DNA]</scope>
</reference>
<dbReference type="AlphaFoldDB" id="A0A1F6N8Q8"/>
<keyword evidence="1" id="KW-1133">Transmembrane helix</keyword>
<proteinExistence type="predicted"/>
<feature type="transmembrane region" description="Helical" evidence="1">
    <location>
        <begin position="12"/>
        <end position="37"/>
    </location>
</feature>
<accession>A0A1F6N8Q8</accession>
<dbReference type="STRING" id="1798689.A3I29_01450"/>
<dbReference type="Gene3D" id="2.60.40.1120">
    <property type="entry name" value="Carboxypeptidase-like, regulatory domain"/>
    <property type="match status" value="2"/>
</dbReference>
<gene>
    <name evidence="2" type="ORF">A3I29_01450</name>
</gene>
<dbReference type="InterPro" id="IPR012902">
    <property type="entry name" value="N_methyl_site"/>
</dbReference>
<dbReference type="SUPFAM" id="SSF49464">
    <property type="entry name" value="Carboxypeptidase regulatory domain-like"/>
    <property type="match status" value="1"/>
</dbReference>
<evidence type="ECO:0000313" key="2">
    <source>
        <dbReference type="EMBL" id="OGH80346.1"/>
    </source>
</evidence>
<organism evidence="2 3">
    <name type="scientific">Candidatus Magasanikbacteria bacterium RIFCSPLOWO2_02_FULL_44_11</name>
    <dbReference type="NCBI Taxonomy" id="1798689"/>
    <lineage>
        <taxon>Bacteria</taxon>
        <taxon>Candidatus Magasanikiibacteriota</taxon>
    </lineage>
</organism>
<sequence length="597" mass="63399">MSGARDERGFTILEVTIGVAIFLIFAVGVFSALTTVFKTVYQSRLRILETAVATEQLEVIRNLPFASVGVVGGVPAGVLVANKTIVRGGMVFIVTTTIRNIDDPFDGTVTSTPVDDAPADFKYAEVEVQCSQCNQVKPFVMSTLVAPKDVETATNNGSLFIQVFDAVGLPISGATIQVDNTSTVPTIAINDLTGEDGWLRIIDTVTGTLAYHIRVSKNGYSSDYTVTSSPSNPSPTKLPASVVSQTITNAFFSIDELGAINLMTMSPVCEEIGTAPVLLRGQKQIGSLPVVYKYDRRLTTNSDGSLAIAGIEWDTYSIQATGTAYDLVGTIPLSPFNLLPGASQDVSVILNPHSARSLLVKVKDSGTGLPLSGATVRLSSASYDQSLLTGLGYVQQTDWSGGAGQVSFLNNQQYFSDDSRIDTTGEPGEIKLKLAGEVYLLDGYLESSTFDLGTNVNFSNLLVNPTSQPTSTGSSAVRLQLATSNSSTPTEWEFLGPDGTADSYYSAINTVINSINNGNRYARYRVFLETADSAATPNVSDVSITYTTSCVAPGQSFFSGLSAGDYDVDISRNGYTTNSGQITINGNMETQVNLSSL</sequence>
<dbReference type="EMBL" id="MFQK01000053">
    <property type="protein sequence ID" value="OGH80346.1"/>
    <property type="molecule type" value="Genomic_DNA"/>
</dbReference>
<keyword evidence="1" id="KW-0472">Membrane</keyword>
<protein>
    <submittedName>
        <fullName evidence="2">Uncharacterized protein</fullName>
    </submittedName>
</protein>
<name>A0A1F6N8Q8_9BACT</name>
<keyword evidence="1" id="KW-0812">Transmembrane</keyword>
<evidence type="ECO:0000256" key="1">
    <source>
        <dbReference type="SAM" id="Phobius"/>
    </source>
</evidence>
<dbReference type="InterPro" id="IPR008969">
    <property type="entry name" value="CarboxyPept-like_regulatory"/>
</dbReference>